<dbReference type="Proteomes" id="UP000817658">
    <property type="component" value="Chromosome 1"/>
</dbReference>
<sequence length="75" mass="8200">MNYLVAAVGRRVPAAPSGAQRRGWRRPAAEWWRRTAAGVVAANGGEVVALTAVPSDAWRLEGSIDREKRKHLPLI</sequence>
<proteinExistence type="predicted"/>
<accession>Q8LRH6</accession>
<protein>
    <submittedName>
        <fullName evidence="1">Uncharacterized protein</fullName>
    </submittedName>
</protein>
<name>Q8LRH6_ORYSJ</name>
<dbReference type="EMBL" id="AP003052">
    <property type="protein sequence ID" value="BAB92173.1"/>
    <property type="molecule type" value="Genomic_DNA"/>
</dbReference>
<evidence type="ECO:0000313" key="1">
    <source>
        <dbReference type="EMBL" id="BAB92173.1"/>
    </source>
</evidence>
<reference evidence="1" key="1">
    <citation type="journal article" date="2002" name="Nature">
        <title>The genome sequence and structure of rice chromosome 1.</title>
        <authorList>
            <person name="Sasaki T."/>
            <person name="Matsumoto T."/>
            <person name="Yamamoto K."/>
            <person name="Sakata K."/>
            <person name="Baba T."/>
            <person name="Katayose Y."/>
            <person name="Wu J."/>
            <person name="Niimura Y."/>
            <person name="Cheng Z."/>
            <person name="Nagamura Y."/>
            <person name="Antonio B.A."/>
            <person name="Kanamori H."/>
            <person name="Hosokawa S."/>
            <person name="Masukawa M."/>
            <person name="Arikawa K."/>
            <person name="Chiden Y."/>
            <person name="Hayashi M."/>
            <person name="Okamoto M."/>
            <person name="Ando T."/>
            <person name="Aoki H."/>
            <person name="Arita K."/>
            <person name="Hamada M."/>
            <person name="Harada C."/>
            <person name="Hijishita S."/>
            <person name="Honda M."/>
            <person name="Ichikawa Y."/>
            <person name="Idonuma A."/>
            <person name="Iijima M."/>
            <person name="Ikeda M."/>
            <person name="Ikeno M."/>
            <person name="Itoh S."/>
            <person name="Itoh T."/>
            <person name="Itoh Y."/>
            <person name="Itoh Y."/>
            <person name="Iwabuchi A."/>
            <person name="Kamiya K."/>
            <person name="Karasawa W."/>
            <person name="Katagiri S."/>
            <person name="Kikuta A."/>
            <person name="Kobayashi N."/>
            <person name="Kono I."/>
            <person name="Machita K."/>
            <person name="Maehara T."/>
            <person name="Mizuno H."/>
            <person name="Mizubayashi T."/>
            <person name="Mukai Y."/>
            <person name="Nagasaki H."/>
            <person name="Nakashima M."/>
            <person name="Nakama Y."/>
            <person name="Nakamichi Y."/>
            <person name="Nakamura M."/>
            <person name="Namiki N."/>
            <person name="Negishi M."/>
            <person name="Ohta I."/>
            <person name="Ono N."/>
            <person name="Saji S."/>
            <person name="Sakai K."/>
            <person name="Shibata M."/>
            <person name="Shimokawa T."/>
            <person name="Shomura A."/>
            <person name="Song J."/>
            <person name="Takazaki Y."/>
            <person name="Terasawa K."/>
            <person name="Tsuji K."/>
            <person name="Waki K."/>
            <person name="Yamagata H."/>
            <person name="Yamane H."/>
            <person name="Yoshiki S."/>
            <person name="Yoshihara R."/>
            <person name="Yukawa K."/>
            <person name="Zhong H."/>
            <person name="Iwama H."/>
            <person name="Endo T."/>
            <person name="Ito H."/>
            <person name="Hahn J.H."/>
            <person name="Kim H.I."/>
            <person name="Eun M.Y."/>
            <person name="Yano M."/>
            <person name="Jiang J."/>
            <person name="Gojobori T."/>
        </authorList>
    </citation>
    <scope>NUCLEOTIDE SEQUENCE [LARGE SCALE GENOMIC DNA]</scope>
</reference>
<organism evidence="1">
    <name type="scientific">Oryza sativa subsp. japonica</name>
    <name type="common">Rice</name>
    <dbReference type="NCBI Taxonomy" id="39947"/>
    <lineage>
        <taxon>Eukaryota</taxon>
        <taxon>Viridiplantae</taxon>
        <taxon>Streptophyta</taxon>
        <taxon>Embryophyta</taxon>
        <taxon>Tracheophyta</taxon>
        <taxon>Spermatophyta</taxon>
        <taxon>Magnoliopsida</taxon>
        <taxon>Liliopsida</taxon>
        <taxon>Poales</taxon>
        <taxon>Poaceae</taxon>
        <taxon>BOP clade</taxon>
        <taxon>Oryzoideae</taxon>
        <taxon>Oryzeae</taxon>
        <taxon>Oryzinae</taxon>
        <taxon>Oryza</taxon>
        <taxon>Oryza sativa</taxon>
    </lineage>
</organism>
<dbReference type="AlphaFoldDB" id="Q8LRH6"/>
<gene>
    <name evidence="1" type="primary">OSJNBa0016I09.28</name>
</gene>